<dbReference type="WBParaSite" id="Hba_00831">
    <property type="protein sequence ID" value="Hba_00831"/>
    <property type="gene ID" value="Hba_00831"/>
</dbReference>
<evidence type="ECO:0000313" key="3">
    <source>
        <dbReference type="WBParaSite" id="Hba_00831"/>
    </source>
</evidence>
<keyword evidence="2" id="KW-1185">Reference proteome</keyword>
<keyword evidence="1" id="KW-0472">Membrane</keyword>
<name>A0A1I7W859_HETBA</name>
<keyword evidence="1" id="KW-0812">Transmembrane</keyword>
<evidence type="ECO:0000256" key="1">
    <source>
        <dbReference type="SAM" id="Phobius"/>
    </source>
</evidence>
<reference evidence="3" key="1">
    <citation type="submission" date="2016-11" db="UniProtKB">
        <authorList>
            <consortium name="WormBaseParasite"/>
        </authorList>
    </citation>
    <scope>IDENTIFICATION</scope>
</reference>
<protein>
    <submittedName>
        <fullName evidence="3">Uncharacterized protein</fullName>
    </submittedName>
</protein>
<dbReference type="AlphaFoldDB" id="A0A1I7W859"/>
<keyword evidence="1" id="KW-1133">Transmembrane helix</keyword>
<evidence type="ECO:0000313" key="2">
    <source>
        <dbReference type="Proteomes" id="UP000095283"/>
    </source>
</evidence>
<organism evidence="2 3">
    <name type="scientific">Heterorhabditis bacteriophora</name>
    <name type="common">Entomopathogenic nematode worm</name>
    <dbReference type="NCBI Taxonomy" id="37862"/>
    <lineage>
        <taxon>Eukaryota</taxon>
        <taxon>Metazoa</taxon>
        <taxon>Ecdysozoa</taxon>
        <taxon>Nematoda</taxon>
        <taxon>Chromadorea</taxon>
        <taxon>Rhabditida</taxon>
        <taxon>Rhabditina</taxon>
        <taxon>Rhabditomorpha</taxon>
        <taxon>Strongyloidea</taxon>
        <taxon>Heterorhabditidae</taxon>
        <taxon>Heterorhabditis</taxon>
    </lineage>
</organism>
<accession>A0A1I7W859</accession>
<feature type="transmembrane region" description="Helical" evidence="1">
    <location>
        <begin position="38"/>
        <end position="62"/>
    </location>
</feature>
<dbReference type="Proteomes" id="UP000095283">
    <property type="component" value="Unplaced"/>
</dbReference>
<proteinExistence type="predicted"/>
<sequence>MALWKNCYYDKYVIQLHSFSRRIFRLSHISTDFCRTDWYNICNIIISLNISFYSLSLFFLNLPTIYLRSILKQATKNKGVISRKEVVVDRRIVQLLFTHLSSHRSLLRDHSNIWLICQQFDCPKGSNALLSNERSNN</sequence>